<comment type="caution">
    <text evidence="9">The sequence shown here is derived from an EMBL/GenBank/DDBJ whole genome shotgun (WGS) entry which is preliminary data.</text>
</comment>
<evidence type="ECO:0000256" key="3">
    <source>
        <dbReference type="ARBA" id="ARBA00022692"/>
    </source>
</evidence>
<keyword evidence="3 7" id="KW-0812">Transmembrane</keyword>
<dbReference type="InterPro" id="IPR036259">
    <property type="entry name" value="MFS_trans_sf"/>
</dbReference>
<dbReference type="OrthoDB" id="2250022at2759"/>
<dbReference type="VEuPathDB" id="FungiDB:AB675_3671"/>
<keyword evidence="2" id="KW-0813">Transport</keyword>
<dbReference type="GO" id="GO:0016020">
    <property type="term" value="C:membrane"/>
    <property type="evidence" value="ECO:0007669"/>
    <property type="project" value="UniProtKB-SubCell"/>
</dbReference>
<accession>A0A0N1H4P3</accession>
<evidence type="ECO:0000256" key="2">
    <source>
        <dbReference type="ARBA" id="ARBA00022448"/>
    </source>
</evidence>
<feature type="transmembrane region" description="Helical" evidence="7">
    <location>
        <begin position="364"/>
        <end position="386"/>
    </location>
</feature>
<evidence type="ECO:0000256" key="7">
    <source>
        <dbReference type="SAM" id="Phobius"/>
    </source>
</evidence>
<feature type="transmembrane region" description="Helical" evidence="7">
    <location>
        <begin position="164"/>
        <end position="184"/>
    </location>
</feature>
<feature type="transmembrane region" description="Helical" evidence="7">
    <location>
        <begin position="392"/>
        <end position="412"/>
    </location>
</feature>
<proteinExistence type="predicted"/>
<feature type="compositionally biased region" description="Polar residues" evidence="6">
    <location>
        <begin position="1"/>
        <end position="11"/>
    </location>
</feature>
<keyword evidence="5 7" id="KW-0472">Membrane</keyword>
<evidence type="ECO:0000313" key="10">
    <source>
        <dbReference type="Proteomes" id="UP000038010"/>
    </source>
</evidence>
<dbReference type="InterPro" id="IPR020846">
    <property type="entry name" value="MFS_dom"/>
</dbReference>
<feature type="transmembrane region" description="Helical" evidence="7">
    <location>
        <begin position="196"/>
        <end position="216"/>
    </location>
</feature>
<dbReference type="Pfam" id="PF07690">
    <property type="entry name" value="MFS_1"/>
    <property type="match status" value="1"/>
</dbReference>
<dbReference type="GeneID" id="28735623"/>
<evidence type="ECO:0000256" key="5">
    <source>
        <dbReference type="ARBA" id="ARBA00023136"/>
    </source>
</evidence>
<evidence type="ECO:0000256" key="4">
    <source>
        <dbReference type="ARBA" id="ARBA00022989"/>
    </source>
</evidence>
<evidence type="ECO:0000256" key="6">
    <source>
        <dbReference type="SAM" id="MobiDB-lite"/>
    </source>
</evidence>
<feature type="domain" description="Major facilitator superfamily (MFS) profile" evidence="8">
    <location>
        <begin position="68"/>
        <end position="482"/>
    </location>
</feature>
<evidence type="ECO:0000313" key="9">
    <source>
        <dbReference type="EMBL" id="KPI37082.1"/>
    </source>
</evidence>
<feature type="transmembrane region" description="Helical" evidence="7">
    <location>
        <begin position="301"/>
        <end position="318"/>
    </location>
</feature>
<name>A0A0N1H4P3_9EURO</name>
<comment type="subcellular location">
    <subcellularLocation>
        <location evidence="1">Membrane</location>
        <topology evidence="1">Multi-pass membrane protein</topology>
    </subcellularLocation>
</comment>
<dbReference type="EMBL" id="LFJN01000026">
    <property type="protein sequence ID" value="KPI37082.1"/>
    <property type="molecule type" value="Genomic_DNA"/>
</dbReference>
<feature type="transmembrane region" description="Helical" evidence="7">
    <location>
        <begin position="105"/>
        <end position="127"/>
    </location>
</feature>
<keyword evidence="4 7" id="KW-1133">Transmembrane helix</keyword>
<dbReference type="PANTHER" id="PTHR43791">
    <property type="entry name" value="PERMEASE-RELATED"/>
    <property type="match status" value="1"/>
</dbReference>
<dbReference type="RefSeq" id="XP_017997045.1">
    <property type="nucleotide sequence ID" value="XM_018143743.1"/>
</dbReference>
<dbReference type="InterPro" id="IPR011701">
    <property type="entry name" value="MFS"/>
</dbReference>
<feature type="region of interest" description="Disordered" evidence="6">
    <location>
        <begin position="1"/>
        <end position="22"/>
    </location>
</feature>
<protein>
    <submittedName>
        <fullName evidence="9">Putative transporter</fullName>
    </submittedName>
</protein>
<keyword evidence="10" id="KW-1185">Reference proteome</keyword>
<gene>
    <name evidence="9" type="ORF">AB675_3671</name>
</gene>
<dbReference type="SUPFAM" id="SSF103473">
    <property type="entry name" value="MFS general substrate transporter"/>
    <property type="match status" value="1"/>
</dbReference>
<reference evidence="9 10" key="1">
    <citation type="submission" date="2015-06" db="EMBL/GenBank/DDBJ databases">
        <title>Draft genome of the ant-associated black yeast Phialophora attae CBS 131958.</title>
        <authorList>
            <person name="Moreno L.F."/>
            <person name="Stielow B.J."/>
            <person name="de Hoog S."/>
            <person name="Vicente V.A."/>
            <person name="Weiss V.A."/>
            <person name="de Vries M."/>
            <person name="Cruz L.M."/>
            <person name="Souza E.M."/>
        </authorList>
    </citation>
    <scope>NUCLEOTIDE SEQUENCE [LARGE SCALE GENOMIC DNA]</scope>
    <source>
        <strain evidence="9 10">CBS 131958</strain>
    </source>
</reference>
<organism evidence="9 10">
    <name type="scientific">Cyphellophora attinorum</name>
    <dbReference type="NCBI Taxonomy" id="1664694"/>
    <lineage>
        <taxon>Eukaryota</taxon>
        <taxon>Fungi</taxon>
        <taxon>Dikarya</taxon>
        <taxon>Ascomycota</taxon>
        <taxon>Pezizomycotina</taxon>
        <taxon>Eurotiomycetes</taxon>
        <taxon>Chaetothyriomycetidae</taxon>
        <taxon>Chaetothyriales</taxon>
        <taxon>Cyphellophoraceae</taxon>
        <taxon>Cyphellophora</taxon>
    </lineage>
</organism>
<feature type="transmembrane region" description="Helical" evidence="7">
    <location>
        <begin position="454"/>
        <end position="474"/>
    </location>
</feature>
<dbReference type="Gene3D" id="1.20.1250.20">
    <property type="entry name" value="MFS general substrate transporter like domains"/>
    <property type="match status" value="1"/>
</dbReference>
<dbReference type="AlphaFoldDB" id="A0A0N1H4P3"/>
<dbReference type="PROSITE" id="PS50850">
    <property type="entry name" value="MFS"/>
    <property type="match status" value="1"/>
</dbReference>
<feature type="transmembrane region" description="Helical" evidence="7">
    <location>
        <begin position="64"/>
        <end position="81"/>
    </location>
</feature>
<feature type="transmembrane region" description="Helical" evidence="7">
    <location>
        <begin position="338"/>
        <end position="357"/>
    </location>
</feature>
<sequence>MDTKTAHQTTIPEPRNSTEKEQNVEILEQAQTSNEELWIQQYDLLAGKSKEELDKINKKVVSKLDWRFLTTITAMLLMNYLDRINVSNARLAGFQRDAHMSDVEWSAGISLFYVGYIITQVPANVIIAKGNPRILLPCIMLGWSAVTICMTAITSPAGFMICRFLVGVTEGPFIPAVALMTSSWYTKQESPLRMAIWHAGNIVSNIISGFLAAGILEHMDNIANLHSWQWFFLIEGIVSILVAIAAFWGLPKWPDNTGEYFFTKEESQMAQYRMKVSAGGQVEDDQGGYWEGFMMAMRDPFTWLFAAIHFALILSQAFKDFFPSVVETLGFSKMETYLVQAPPYFIAYIVCLVVSWSSGRFGEACWHIVACMAACLAGAILMISTLNVGARYFGLILLCSGPFLGLNLQLSWETTVVPRPRTKRAALVAFANCVSSVSHWFSPYFFLTWQAPRYVMGGGLLILGCALSIGLVILTRWYAMKKNKAIEKEEERTGVINPWRFAT</sequence>
<dbReference type="Proteomes" id="UP000038010">
    <property type="component" value="Unassembled WGS sequence"/>
</dbReference>
<dbReference type="GO" id="GO:0022857">
    <property type="term" value="F:transmembrane transporter activity"/>
    <property type="evidence" value="ECO:0007669"/>
    <property type="project" value="InterPro"/>
</dbReference>
<evidence type="ECO:0000256" key="1">
    <source>
        <dbReference type="ARBA" id="ARBA00004141"/>
    </source>
</evidence>
<dbReference type="PANTHER" id="PTHR43791:SF13">
    <property type="entry name" value="MAJOR FACILITATOR SUPERFAMILY (MFS) PROFILE DOMAIN-CONTAINING PROTEIN"/>
    <property type="match status" value="1"/>
</dbReference>
<dbReference type="FunFam" id="1.20.1250.20:FF:000057">
    <property type="entry name" value="MFS general substrate transporter"/>
    <property type="match status" value="1"/>
</dbReference>
<feature type="transmembrane region" description="Helical" evidence="7">
    <location>
        <begin position="228"/>
        <end position="250"/>
    </location>
</feature>
<evidence type="ECO:0000259" key="8">
    <source>
        <dbReference type="PROSITE" id="PS50850"/>
    </source>
</evidence>
<feature type="transmembrane region" description="Helical" evidence="7">
    <location>
        <begin position="134"/>
        <end position="158"/>
    </location>
</feature>
<feature type="transmembrane region" description="Helical" evidence="7">
    <location>
        <begin position="424"/>
        <end position="442"/>
    </location>
</feature>